<gene>
    <name evidence="1" type="ORF">GALMADRAFT_774380</name>
</gene>
<protein>
    <submittedName>
        <fullName evidence="1">Uncharacterized protein</fullName>
    </submittedName>
</protein>
<evidence type="ECO:0000313" key="2">
    <source>
        <dbReference type="Proteomes" id="UP000027222"/>
    </source>
</evidence>
<dbReference type="HOGENOM" id="CLU_3050452_0_0_1"/>
<dbReference type="Proteomes" id="UP000027222">
    <property type="component" value="Unassembled WGS sequence"/>
</dbReference>
<sequence length="54" mass="6259">MHRFQKTVDGHDLVFATLHLPYSYLIFCDIYANLVVRYNAITLLLRVVPPSQPV</sequence>
<reference evidence="2" key="1">
    <citation type="journal article" date="2014" name="Proc. Natl. Acad. Sci. U.S.A.">
        <title>Extensive sampling of basidiomycete genomes demonstrates inadequacy of the white-rot/brown-rot paradigm for wood decay fungi.</title>
        <authorList>
            <person name="Riley R."/>
            <person name="Salamov A.A."/>
            <person name="Brown D.W."/>
            <person name="Nagy L.G."/>
            <person name="Floudas D."/>
            <person name="Held B.W."/>
            <person name="Levasseur A."/>
            <person name="Lombard V."/>
            <person name="Morin E."/>
            <person name="Otillar R."/>
            <person name="Lindquist E.A."/>
            <person name="Sun H."/>
            <person name="LaButti K.M."/>
            <person name="Schmutz J."/>
            <person name="Jabbour D."/>
            <person name="Luo H."/>
            <person name="Baker S.E."/>
            <person name="Pisabarro A.G."/>
            <person name="Walton J.D."/>
            <person name="Blanchette R.A."/>
            <person name="Henrissat B."/>
            <person name="Martin F."/>
            <person name="Cullen D."/>
            <person name="Hibbett D.S."/>
            <person name="Grigoriev I.V."/>
        </authorList>
    </citation>
    <scope>NUCLEOTIDE SEQUENCE [LARGE SCALE GENOMIC DNA]</scope>
    <source>
        <strain evidence="2">CBS 339.88</strain>
    </source>
</reference>
<proteinExistence type="predicted"/>
<name>A0A067SZ92_GALM3</name>
<dbReference type="AlphaFoldDB" id="A0A067SZ92"/>
<organism evidence="1 2">
    <name type="scientific">Galerina marginata (strain CBS 339.88)</name>
    <dbReference type="NCBI Taxonomy" id="685588"/>
    <lineage>
        <taxon>Eukaryota</taxon>
        <taxon>Fungi</taxon>
        <taxon>Dikarya</taxon>
        <taxon>Basidiomycota</taxon>
        <taxon>Agaricomycotina</taxon>
        <taxon>Agaricomycetes</taxon>
        <taxon>Agaricomycetidae</taxon>
        <taxon>Agaricales</taxon>
        <taxon>Agaricineae</taxon>
        <taxon>Strophariaceae</taxon>
        <taxon>Galerina</taxon>
    </lineage>
</organism>
<keyword evidence="2" id="KW-1185">Reference proteome</keyword>
<accession>A0A067SZ92</accession>
<evidence type="ECO:0000313" key="1">
    <source>
        <dbReference type="EMBL" id="KDR72083.1"/>
    </source>
</evidence>
<dbReference type="EMBL" id="KL142390">
    <property type="protein sequence ID" value="KDR72083.1"/>
    <property type="molecule type" value="Genomic_DNA"/>
</dbReference>